<keyword evidence="3" id="KW-1185">Reference proteome</keyword>
<evidence type="ECO:0000313" key="2">
    <source>
        <dbReference type="EMBL" id="KAK7595308.1"/>
    </source>
</evidence>
<organism evidence="2 3">
    <name type="scientific">Parthenolecanium corni</name>
    <dbReference type="NCBI Taxonomy" id="536013"/>
    <lineage>
        <taxon>Eukaryota</taxon>
        <taxon>Metazoa</taxon>
        <taxon>Ecdysozoa</taxon>
        <taxon>Arthropoda</taxon>
        <taxon>Hexapoda</taxon>
        <taxon>Insecta</taxon>
        <taxon>Pterygota</taxon>
        <taxon>Neoptera</taxon>
        <taxon>Paraneoptera</taxon>
        <taxon>Hemiptera</taxon>
        <taxon>Sternorrhyncha</taxon>
        <taxon>Coccoidea</taxon>
        <taxon>Coccidae</taxon>
        <taxon>Parthenolecanium</taxon>
    </lineage>
</organism>
<feature type="compositionally biased region" description="Low complexity" evidence="1">
    <location>
        <begin position="15"/>
        <end position="28"/>
    </location>
</feature>
<sequence length="178" mass="18647">MPDNKMRHLIVTNVTATSPTSPTSSTFSHLGVGHSGRPATQLDGPGPEGQPELAKRIWPFAAECGCDCRVTAVNAAPISGNVLSARRHVTAANAAAAVVVALMNAIHPTPTPRLAGYSCKCGAICRHCYRANDANDANDANGNGKSGEKISLVGRRTSNTKPKLINILMPSKLNRAQL</sequence>
<evidence type="ECO:0000256" key="1">
    <source>
        <dbReference type="SAM" id="MobiDB-lite"/>
    </source>
</evidence>
<gene>
    <name evidence="2" type="ORF">V9T40_013133</name>
</gene>
<protein>
    <submittedName>
        <fullName evidence="2">Uncharacterized protein</fullName>
    </submittedName>
</protein>
<accession>A0AAN9TYL2</accession>
<reference evidence="2 3" key="1">
    <citation type="submission" date="2024-03" db="EMBL/GenBank/DDBJ databases">
        <title>Adaptation during the transition from Ophiocordyceps entomopathogen to insect associate is accompanied by gene loss and intensified selection.</title>
        <authorList>
            <person name="Ward C.M."/>
            <person name="Onetto C.A."/>
            <person name="Borneman A.R."/>
        </authorList>
    </citation>
    <scope>NUCLEOTIDE SEQUENCE [LARGE SCALE GENOMIC DNA]</scope>
    <source>
        <strain evidence="2">AWRI1</strain>
        <tissue evidence="2">Single Adult Female</tissue>
    </source>
</reference>
<name>A0AAN9TYL2_9HEMI</name>
<feature type="region of interest" description="Disordered" evidence="1">
    <location>
        <begin position="15"/>
        <end position="50"/>
    </location>
</feature>
<proteinExistence type="predicted"/>
<evidence type="ECO:0000313" key="3">
    <source>
        <dbReference type="Proteomes" id="UP001367676"/>
    </source>
</evidence>
<dbReference type="Proteomes" id="UP001367676">
    <property type="component" value="Unassembled WGS sequence"/>
</dbReference>
<dbReference type="AlphaFoldDB" id="A0AAN9TYL2"/>
<dbReference type="EMBL" id="JBBCAQ010000018">
    <property type="protein sequence ID" value="KAK7595308.1"/>
    <property type="molecule type" value="Genomic_DNA"/>
</dbReference>
<comment type="caution">
    <text evidence="2">The sequence shown here is derived from an EMBL/GenBank/DDBJ whole genome shotgun (WGS) entry which is preliminary data.</text>
</comment>